<accession>A0A100WY99</accession>
<name>A0A100WY99_MYCFO</name>
<dbReference type="Pfam" id="PF00893">
    <property type="entry name" value="Multi_Drug_Res"/>
    <property type="match status" value="1"/>
</dbReference>
<feature type="transmembrane region" description="Helical" evidence="10">
    <location>
        <begin position="85"/>
        <end position="106"/>
    </location>
</feature>
<evidence type="ECO:0000256" key="7">
    <source>
        <dbReference type="ARBA" id="ARBA00023136"/>
    </source>
</evidence>
<dbReference type="GO" id="GO:0022857">
    <property type="term" value="F:transmembrane transporter activity"/>
    <property type="evidence" value="ECO:0007669"/>
    <property type="project" value="InterPro"/>
</dbReference>
<dbReference type="InterPro" id="IPR000390">
    <property type="entry name" value="Small_drug/metabolite_transptr"/>
</dbReference>
<comment type="caution">
    <text evidence="11">The sequence shown here is derived from an EMBL/GenBank/DDBJ whole genome shotgun (WGS) entry which is preliminary data.</text>
</comment>
<reference evidence="11 12" key="1">
    <citation type="journal article" date="2016" name="Genome Announc.">
        <title>Draft Genome Sequences of Five Rapidly Growing Mycobacterium Species, M. thermoresistibile, M. fortuitum subsp. acetamidolyticum, M. canariasense, M. brisbanense, and M. novocastrense.</title>
        <authorList>
            <person name="Katahira K."/>
            <person name="Ogura Y."/>
            <person name="Gotoh Y."/>
            <person name="Hayashi T."/>
        </authorList>
    </citation>
    <scope>NUCLEOTIDE SEQUENCE [LARGE SCALE GENOMIC DNA]</scope>
    <source>
        <strain evidence="11 12">JCM6368</strain>
    </source>
</reference>
<comment type="similarity">
    <text evidence="2">Belongs to the drug/metabolite transporter (DMT) superfamily. Small multidrug resistance (SMR) (TC 2.A.7.1) family. Mmr subfamily.</text>
</comment>
<evidence type="ECO:0000256" key="1">
    <source>
        <dbReference type="ARBA" id="ARBA00004651"/>
    </source>
</evidence>
<comment type="subcellular location">
    <subcellularLocation>
        <location evidence="1 9">Cell membrane</location>
        <topology evidence="1 9">Multi-pass membrane protein</topology>
    </subcellularLocation>
</comment>
<keyword evidence="3" id="KW-0813">Transport</keyword>
<reference evidence="12" key="2">
    <citation type="submission" date="2016-02" db="EMBL/GenBank/DDBJ databases">
        <title>Draft genome sequence of five rapidly growing Mycobacterium species.</title>
        <authorList>
            <person name="Katahira K."/>
            <person name="Gotou Y."/>
            <person name="Iida K."/>
            <person name="Ogura Y."/>
            <person name="Hayashi T."/>
        </authorList>
    </citation>
    <scope>NUCLEOTIDE SEQUENCE [LARGE SCALE GENOMIC DNA]</scope>
    <source>
        <strain evidence="12">JCM6368</strain>
    </source>
</reference>
<organism evidence="11 12">
    <name type="scientific">Mycolicibacterium fortuitum subsp. acetamidolyticum</name>
    <dbReference type="NCBI Taxonomy" id="144550"/>
    <lineage>
        <taxon>Bacteria</taxon>
        <taxon>Bacillati</taxon>
        <taxon>Actinomycetota</taxon>
        <taxon>Actinomycetes</taxon>
        <taxon>Mycobacteriales</taxon>
        <taxon>Mycobacteriaceae</taxon>
        <taxon>Mycolicibacterium</taxon>
    </lineage>
</organism>
<evidence type="ECO:0000256" key="2">
    <source>
        <dbReference type="ARBA" id="ARBA00007822"/>
    </source>
</evidence>
<dbReference type="InterPro" id="IPR037185">
    <property type="entry name" value="EmrE-like"/>
</dbReference>
<protein>
    <submittedName>
        <fullName evidence="11">Small multidrug resistance protein, SMR family</fullName>
    </submittedName>
</protein>
<dbReference type="GO" id="GO:0046677">
    <property type="term" value="P:response to antibiotic"/>
    <property type="evidence" value="ECO:0007669"/>
    <property type="project" value="UniProtKB-KW"/>
</dbReference>
<keyword evidence="5 9" id="KW-0812">Transmembrane</keyword>
<keyword evidence="6 10" id="KW-1133">Transmembrane helix</keyword>
<dbReference type="GO" id="GO:0005886">
    <property type="term" value="C:plasma membrane"/>
    <property type="evidence" value="ECO:0007669"/>
    <property type="project" value="UniProtKB-SubCell"/>
</dbReference>
<proteinExistence type="inferred from homology"/>
<evidence type="ECO:0000313" key="11">
    <source>
        <dbReference type="EMBL" id="GAT06657.1"/>
    </source>
</evidence>
<evidence type="ECO:0000256" key="5">
    <source>
        <dbReference type="ARBA" id="ARBA00022692"/>
    </source>
</evidence>
<evidence type="ECO:0000256" key="9">
    <source>
        <dbReference type="RuleBase" id="RU003942"/>
    </source>
</evidence>
<keyword evidence="7 10" id="KW-0472">Membrane</keyword>
<sequence length="112" mass="11925">MMWLALTGAILVEVFATLGLRASDGFRRKAWIAPVIAGYVMSFYLLWLALSWGVPVGIAYGIWTASGVALVAIIAKFLFKEPLTPVMMLGIALIVSGVFTIELAGVGPGTTH</sequence>
<dbReference type="Proteomes" id="UP000069705">
    <property type="component" value="Unassembled WGS sequence"/>
</dbReference>
<evidence type="ECO:0000256" key="4">
    <source>
        <dbReference type="ARBA" id="ARBA00022475"/>
    </source>
</evidence>
<keyword evidence="8" id="KW-0046">Antibiotic resistance</keyword>
<feature type="transmembrane region" description="Helical" evidence="10">
    <location>
        <begin position="57"/>
        <end position="79"/>
    </location>
</feature>
<keyword evidence="4" id="KW-1003">Cell membrane</keyword>
<dbReference type="EMBL" id="BCSZ01000080">
    <property type="protein sequence ID" value="GAT06657.1"/>
    <property type="molecule type" value="Genomic_DNA"/>
</dbReference>
<dbReference type="Gene3D" id="1.10.3730.20">
    <property type="match status" value="1"/>
</dbReference>
<dbReference type="PANTHER" id="PTHR30561">
    <property type="entry name" value="SMR FAMILY PROTON-DEPENDENT DRUG EFFLUX TRANSPORTER SUGE"/>
    <property type="match status" value="1"/>
</dbReference>
<evidence type="ECO:0000256" key="10">
    <source>
        <dbReference type="SAM" id="Phobius"/>
    </source>
</evidence>
<evidence type="ECO:0000256" key="3">
    <source>
        <dbReference type="ARBA" id="ARBA00022448"/>
    </source>
</evidence>
<gene>
    <name evidence="11" type="ORF">RMCFA_6768</name>
</gene>
<dbReference type="SUPFAM" id="SSF103481">
    <property type="entry name" value="Multidrug resistance efflux transporter EmrE"/>
    <property type="match status" value="1"/>
</dbReference>
<dbReference type="AlphaFoldDB" id="A0A100WY99"/>
<feature type="transmembrane region" description="Helical" evidence="10">
    <location>
        <begin position="31"/>
        <end position="50"/>
    </location>
</feature>
<dbReference type="InterPro" id="IPR045324">
    <property type="entry name" value="Small_multidrug_res"/>
</dbReference>
<evidence type="ECO:0000256" key="8">
    <source>
        <dbReference type="ARBA" id="ARBA00023251"/>
    </source>
</evidence>
<evidence type="ECO:0000313" key="12">
    <source>
        <dbReference type="Proteomes" id="UP000069705"/>
    </source>
</evidence>
<dbReference type="PANTHER" id="PTHR30561:SF1">
    <property type="entry name" value="MULTIDRUG TRANSPORTER EMRE"/>
    <property type="match status" value="1"/>
</dbReference>
<evidence type="ECO:0000256" key="6">
    <source>
        <dbReference type="ARBA" id="ARBA00022989"/>
    </source>
</evidence>